<dbReference type="AlphaFoldDB" id="A0A9N9PTD6"/>
<dbReference type="PANTHER" id="PTHR13528:SF2">
    <property type="entry name" value="LARGE RIBOSOMAL SUBUNIT PROTEIN BL28M"/>
    <property type="match status" value="1"/>
</dbReference>
<evidence type="ECO:0000256" key="6">
    <source>
        <dbReference type="SAM" id="MobiDB-lite"/>
    </source>
</evidence>
<dbReference type="FunFam" id="2.30.170.40:FF:000003">
    <property type="entry name" value="54S ribosomal protein L24"/>
    <property type="match status" value="1"/>
</dbReference>
<comment type="caution">
    <text evidence="7">The sequence shown here is derived from an EMBL/GenBank/DDBJ whole genome shotgun (WGS) entry which is preliminary data.</text>
</comment>
<dbReference type="PANTHER" id="PTHR13528">
    <property type="entry name" value="39S RIBOSOMAL PROTEIN L28, MITOCHONDRIAL"/>
    <property type="match status" value="1"/>
</dbReference>
<keyword evidence="8" id="KW-1185">Reference proteome</keyword>
<evidence type="ECO:0000256" key="2">
    <source>
        <dbReference type="ARBA" id="ARBA00022980"/>
    </source>
</evidence>
<dbReference type="InterPro" id="IPR026569">
    <property type="entry name" value="Ribosomal_bL28"/>
</dbReference>
<dbReference type="InterPro" id="IPR037147">
    <property type="entry name" value="Ribosomal_bL28_sf"/>
</dbReference>
<evidence type="ECO:0000256" key="4">
    <source>
        <dbReference type="ARBA" id="ARBA00035269"/>
    </source>
</evidence>
<evidence type="ECO:0000256" key="5">
    <source>
        <dbReference type="ARBA" id="ARBA00037226"/>
    </source>
</evidence>
<comment type="similarity">
    <text evidence="1">Belongs to the bacterial ribosomal protein bL28 family.</text>
</comment>
<dbReference type="Proteomes" id="UP000696280">
    <property type="component" value="Unassembled WGS sequence"/>
</dbReference>
<gene>
    <name evidence="7" type="ORF">HYFRA_00010140</name>
</gene>
<protein>
    <recommendedName>
        <fullName evidence="4">Large ribosomal subunit protein bL28m</fullName>
    </recommendedName>
</protein>
<keyword evidence="3" id="KW-0687">Ribonucleoprotein</keyword>
<evidence type="ECO:0000256" key="3">
    <source>
        <dbReference type="ARBA" id="ARBA00023274"/>
    </source>
</evidence>
<organism evidence="7 8">
    <name type="scientific">Hymenoscyphus fraxineus</name>
    <dbReference type="NCBI Taxonomy" id="746836"/>
    <lineage>
        <taxon>Eukaryota</taxon>
        <taxon>Fungi</taxon>
        <taxon>Dikarya</taxon>
        <taxon>Ascomycota</taxon>
        <taxon>Pezizomycotina</taxon>
        <taxon>Leotiomycetes</taxon>
        <taxon>Helotiales</taxon>
        <taxon>Helotiaceae</taxon>
        <taxon>Hymenoscyphus</taxon>
    </lineage>
</organism>
<dbReference type="EMBL" id="CAJVRL010000050">
    <property type="protein sequence ID" value="CAG8953392.1"/>
    <property type="molecule type" value="Genomic_DNA"/>
</dbReference>
<dbReference type="SUPFAM" id="SSF143800">
    <property type="entry name" value="L28p-like"/>
    <property type="match status" value="1"/>
</dbReference>
<feature type="region of interest" description="Disordered" evidence="6">
    <location>
        <begin position="206"/>
        <end position="232"/>
    </location>
</feature>
<accession>A0A9N9PTD6</accession>
<evidence type="ECO:0000256" key="1">
    <source>
        <dbReference type="ARBA" id="ARBA00008760"/>
    </source>
</evidence>
<dbReference type="Pfam" id="PF00830">
    <property type="entry name" value="Ribosomal_L28"/>
    <property type="match status" value="1"/>
</dbReference>
<dbReference type="InterPro" id="IPR034704">
    <property type="entry name" value="Ribosomal_bL28/bL31-like_sf"/>
</dbReference>
<dbReference type="OrthoDB" id="361870at2759"/>
<proteinExistence type="inferred from homology"/>
<dbReference type="GO" id="GO:0005762">
    <property type="term" value="C:mitochondrial large ribosomal subunit"/>
    <property type="evidence" value="ECO:0007669"/>
    <property type="project" value="TreeGrafter"/>
</dbReference>
<evidence type="ECO:0000313" key="7">
    <source>
        <dbReference type="EMBL" id="CAG8953392.1"/>
    </source>
</evidence>
<keyword evidence="2" id="KW-0689">Ribosomal protein</keyword>
<dbReference type="Gene3D" id="2.30.170.40">
    <property type="entry name" value="Ribosomal protein L28/L24"/>
    <property type="match status" value="1"/>
</dbReference>
<reference evidence="7" key="1">
    <citation type="submission" date="2021-07" db="EMBL/GenBank/DDBJ databases">
        <authorList>
            <person name="Durling M."/>
        </authorList>
    </citation>
    <scope>NUCLEOTIDE SEQUENCE</scope>
</reference>
<dbReference type="GO" id="GO:0003735">
    <property type="term" value="F:structural constituent of ribosome"/>
    <property type="evidence" value="ECO:0007669"/>
    <property type="project" value="InterPro"/>
</dbReference>
<sequence length="232" mass="26588">MNNLMAPLRAFLRQSLTQHQHRTFTASSTLLAKPTKLPRDDEVPPYPYGASQWYKQSNGGLYGMAKIRYGNIVSKKNEIKTRRRWLPNVQMRRLFSASLNSMIRIRLTPRVLRTIDKCGGLDEYLLGEKPRRIKELGVGGWKLRWMIMHTPRVMERFRRERVKLGLPPVQFSAAEEAERIRVLTKIKAELHRDKKYDFGEARLVAASSSKGGEVSEDGGFMDAKQRGASNSA</sequence>
<evidence type="ECO:0000313" key="8">
    <source>
        <dbReference type="Proteomes" id="UP000696280"/>
    </source>
</evidence>
<name>A0A9N9PTD6_9HELO</name>
<comment type="function">
    <text evidence="5">Component of the mitochondrial ribosome (mitoribosome), a dedicated translation machinery responsible for the synthesis of mitochondrial genome-encoded proteins, including at least some of the essential transmembrane subunits of the mitochondrial respiratory chain. The mitoribosomes are attached to the mitochondrial inner membrane and translation products are cotranslationally integrated into the membrane.</text>
</comment>